<evidence type="ECO:0000259" key="7">
    <source>
        <dbReference type="PROSITE" id="PS50158"/>
    </source>
</evidence>
<protein>
    <recommendedName>
        <fullName evidence="7">CCHC-type domain-containing protein</fullName>
    </recommendedName>
</protein>
<dbReference type="EMBL" id="GG685288">
    <property type="protein sequence ID" value="EER00011.1"/>
    <property type="molecule type" value="Genomic_DNA"/>
</dbReference>
<dbReference type="Proteomes" id="UP000007800">
    <property type="component" value="Unassembled WGS sequence"/>
</dbReference>
<feature type="compositionally biased region" description="Basic residues" evidence="6">
    <location>
        <begin position="811"/>
        <end position="821"/>
    </location>
</feature>
<feature type="region of interest" description="Disordered" evidence="6">
    <location>
        <begin position="1060"/>
        <end position="1087"/>
    </location>
</feature>
<dbReference type="Pfam" id="PF11923">
    <property type="entry name" value="NFACT-C"/>
    <property type="match status" value="1"/>
</dbReference>
<dbReference type="GO" id="GO:1990112">
    <property type="term" value="C:RQC complex"/>
    <property type="evidence" value="ECO:0007669"/>
    <property type="project" value="TreeGrafter"/>
</dbReference>
<dbReference type="GO" id="GO:0072344">
    <property type="term" value="P:rescue of stalled ribosome"/>
    <property type="evidence" value="ECO:0007669"/>
    <property type="project" value="TreeGrafter"/>
</dbReference>
<dbReference type="Gene3D" id="4.10.60.10">
    <property type="entry name" value="Zinc finger, CCHC-type"/>
    <property type="match status" value="2"/>
</dbReference>
<evidence type="ECO:0000256" key="5">
    <source>
        <dbReference type="PROSITE-ProRule" id="PRU00047"/>
    </source>
</evidence>
<dbReference type="InParanoid" id="C5LT43"/>
<name>C5LT43_PERM5</name>
<comment type="subcellular location">
    <subcellularLocation>
        <location evidence="1">Cytoplasm</location>
    </subcellularLocation>
</comment>
<evidence type="ECO:0000256" key="6">
    <source>
        <dbReference type="SAM" id="MobiDB-lite"/>
    </source>
</evidence>
<dbReference type="GO" id="GO:0005737">
    <property type="term" value="C:cytoplasm"/>
    <property type="evidence" value="ECO:0007669"/>
    <property type="project" value="UniProtKB-SubCell"/>
</dbReference>
<dbReference type="InterPro" id="IPR036875">
    <property type="entry name" value="Znf_CCHC_sf"/>
</dbReference>
<feature type="compositionally biased region" description="Basic and acidic residues" evidence="6">
    <location>
        <begin position="771"/>
        <end position="780"/>
    </location>
</feature>
<dbReference type="SUPFAM" id="SSF57756">
    <property type="entry name" value="Retrovirus zinc finger-like domains"/>
    <property type="match status" value="2"/>
</dbReference>
<dbReference type="GO" id="GO:0043023">
    <property type="term" value="F:ribosomal large subunit binding"/>
    <property type="evidence" value="ECO:0007669"/>
    <property type="project" value="TreeGrafter"/>
</dbReference>
<feature type="region of interest" description="Disordered" evidence="6">
    <location>
        <begin position="1"/>
        <end position="69"/>
    </location>
</feature>
<feature type="compositionally biased region" description="Basic and acidic residues" evidence="6">
    <location>
        <begin position="737"/>
        <end position="746"/>
    </location>
</feature>
<dbReference type="PROSITE" id="PS50158">
    <property type="entry name" value="ZF_CCHC"/>
    <property type="match status" value="2"/>
</dbReference>
<evidence type="ECO:0000313" key="9">
    <source>
        <dbReference type="Proteomes" id="UP000007800"/>
    </source>
</evidence>
<dbReference type="AlphaFoldDB" id="C5LT43"/>
<dbReference type="GO" id="GO:0000049">
    <property type="term" value="F:tRNA binding"/>
    <property type="evidence" value="ECO:0007669"/>
    <property type="project" value="TreeGrafter"/>
</dbReference>
<comment type="similarity">
    <text evidence="2">Belongs to the NEMF family.</text>
</comment>
<feature type="region of interest" description="Disordered" evidence="6">
    <location>
        <begin position="737"/>
        <end position="881"/>
    </location>
</feature>
<sequence length="1087" mass="120095">MAPRRGKGVVREKESEAKKMVMAEGKKGVKRSRKSLDKKGKGKRRRENKDTVRVVESGDSSTCSTTTTAAAGSVEDEVVGAPLFFEDSQGDGGIDGRLREREHGIKYQGKWRAVPPTRYYSENDGNVEEEARRCNACFKEGHLMKDCPLLQRDRRRCNLCGQLGHLRKDVGGRVGRGAVHSVGVPLDAGLEHVISWPQLYAKGNIVVMDNTYKVTMLLRRYAYSDEEKVEVGLPYPLELAAKKGETTTGGEEGKYVDSITEEVLVKELGGRSNVKGMSSAVLRLVSFASPQLATLSVRNAMMQEGEEEPSKILRRAIGWCYEALNEVSTIKEGKGYGLEEGEGGKMVDYAPLKRLLKGGGDDSSVVEYPSFTECVDDYYTRLMRAQLEGQLVQKQSQMISKVENIKSDQRRRMGELEKEQQSLWEQAVALEANTTLADAAIQMVNALLAAKLRWDELTIAVKQQQRAGHPLAMHIRQLALDKNRISIVLEKAASTDDDDDGATTVEVWLDLGRTAQANVALLHEKRKGMQEKMGKTEEQMARAVKMAEKRLKGKGAGGNQAAAALGGAEKQLLAKRRKKFWFQKFFWFISSDRLLVLAGRDAQQNELLWRRYLAPTDIYVHADLAGAATVVIKMPKGGVEPPQRTLAEAGQYSLCRSRAWDNKIVTSAWWVWAKQVSKTAPTGEFLSTGSFMIRGKKNFLPPTGRLEMGLGVMWTVTDDSAEKYRAKRVQRENLLEEEEKERRIVSTEEAEEEGPGVVEDFDFNPKGGEGPIKKGGKEEGGQASKGGGGDTESSADGQRGDKEQAGGKTKPLTRHQRKKLAKIREKYGDQDEEERLIRMKLMGSKEVKVVEEQQQQQQRQDEEEDDDVVEEASSKDVTTGKNICFKCGEEGHLASACPNAAAEAQANSSRQVDDHEEEEEEEEDEEEAKVTSGGGIAHTLDRLQSWPEWGEDEVLGAVMVCAPYQAMTQIPIKVKFTPGQMKRGKAAQLGLKLLQSQVEGELKSARAAAAAKAPEGEDGVEATPVAIDRHALDLVRLVPMEEASDAIGVSNVKLAASGVQKLQQKSKKEKKQLAKQREKEALLAMDG</sequence>
<feature type="compositionally biased region" description="Basic and acidic residues" evidence="6">
    <location>
        <begin position="1071"/>
        <end position="1081"/>
    </location>
</feature>
<keyword evidence="3" id="KW-0963">Cytoplasm</keyword>
<feature type="compositionally biased region" description="Acidic residues" evidence="6">
    <location>
        <begin position="861"/>
        <end position="870"/>
    </location>
</feature>
<evidence type="ECO:0000256" key="2">
    <source>
        <dbReference type="ARBA" id="ARBA00008318"/>
    </source>
</evidence>
<keyword evidence="4" id="KW-0175">Coiled coil</keyword>
<gene>
    <name evidence="8" type="ORF">Pmar_PMAR024488</name>
</gene>
<dbReference type="GO" id="GO:1990116">
    <property type="term" value="P:ribosome-associated ubiquitin-dependent protein catabolic process"/>
    <property type="evidence" value="ECO:0007669"/>
    <property type="project" value="TreeGrafter"/>
</dbReference>
<feature type="domain" description="CCHC-type" evidence="7">
    <location>
        <begin position="132"/>
        <end position="148"/>
    </location>
</feature>
<dbReference type="GeneID" id="9049707"/>
<keyword evidence="9" id="KW-1185">Reference proteome</keyword>
<dbReference type="GO" id="GO:0008270">
    <property type="term" value="F:zinc ion binding"/>
    <property type="evidence" value="ECO:0007669"/>
    <property type="project" value="UniProtKB-KW"/>
</dbReference>
<evidence type="ECO:0000256" key="4">
    <source>
        <dbReference type="ARBA" id="ARBA00023054"/>
    </source>
</evidence>
<dbReference type="SMART" id="SM00343">
    <property type="entry name" value="ZnF_C2HC"/>
    <property type="match status" value="3"/>
</dbReference>
<evidence type="ECO:0000256" key="3">
    <source>
        <dbReference type="ARBA" id="ARBA00022490"/>
    </source>
</evidence>
<keyword evidence="5" id="KW-0863">Zinc-finger</keyword>
<dbReference type="InterPro" id="IPR008532">
    <property type="entry name" value="NFACT_RNA-bd"/>
</dbReference>
<feature type="compositionally biased region" description="Low complexity" evidence="6">
    <location>
        <begin position="57"/>
        <end position="69"/>
    </location>
</feature>
<dbReference type="Pfam" id="PF00098">
    <property type="entry name" value="zf-CCHC"/>
    <property type="match status" value="1"/>
</dbReference>
<dbReference type="OrthoDB" id="207084at2759"/>
<evidence type="ECO:0000313" key="8">
    <source>
        <dbReference type="EMBL" id="EER00011.1"/>
    </source>
</evidence>
<feature type="compositionally biased region" description="Basic and acidic residues" evidence="6">
    <location>
        <begin position="9"/>
        <end position="27"/>
    </location>
</feature>
<dbReference type="InterPro" id="IPR021846">
    <property type="entry name" value="NFACT-C"/>
</dbReference>
<proteinExistence type="inferred from homology"/>
<dbReference type="PANTHER" id="PTHR15239">
    <property type="entry name" value="NUCLEAR EXPORT MEDIATOR FACTOR NEMF"/>
    <property type="match status" value="1"/>
</dbReference>
<feature type="region of interest" description="Disordered" evidence="6">
    <location>
        <begin position="898"/>
        <end position="937"/>
    </location>
</feature>
<feature type="compositionally biased region" description="Acidic residues" evidence="6">
    <location>
        <begin position="914"/>
        <end position="927"/>
    </location>
</feature>
<keyword evidence="5" id="KW-0862">Zinc</keyword>
<accession>C5LT43</accession>
<reference evidence="8 9" key="1">
    <citation type="submission" date="2008-07" db="EMBL/GenBank/DDBJ databases">
        <authorList>
            <person name="El-Sayed N."/>
            <person name="Caler E."/>
            <person name="Inman J."/>
            <person name="Amedeo P."/>
            <person name="Hass B."/>
            <person name="Wortman J."/>
        </authorList>
    </citation>
    <scope>NUCLEOTIDE SEQUENCE [LARGE SCALE GENOMIC DNA]</scope>
    <source>
        <strain evidence="9">ATCC 50983 / TXsc</strain>
    </source>
</reference>
<dbReference type="InterPro" id="IPR001878">
    <property type="entry name" value="Znf_CCHC"/>
</dbReference>
<keyword evidence="5" id="KW-0479">Metal-binding</keyword>
<dbReference type="RefSeq" id="XP_002767293.1">
    <property type="nucleotide sequence ID" value="XM_002767247.1"/>
</dbReference>
<dbReference type="PANTHER" id="PTHR15239:SF6">
    <property type="entry name" value="RIBOSOME QUALITY CONTROL COMPLEX SUBUNIT NEMF"/>
    <property type="match status" value="1"/>
</dbReference>
<feature type="compositionally biased region" description="Acidic residues" evidence="6">
    <location>
        <begin position="748"/>
        <end position="762"/>
    </location>
</feature>
<organism evidence="9">
    <name type="scientific">Perkinsus marinus (strain ATCC 50983 / TXsc)</name>
    <dbReference type="NCBI Taxonomy" id="423536"/>
    <lineage>
        <taxon>Eukaryota</taxon>
        <taxon>Sar</taxon>
        <taxon>Alveolata</taxon>
        <taxon>Perkinsozoa</taxon>
        <taxon>Perkinsea</taxon>
        <taxon>Perkinsida</taxon>
        <taxon>Perkinsidae</taxon>
        <taxon>Perkinsus</taxon>
    </lineage>
</organism>
<dbReference type="InterPro" id="IPR051608">
    <property type="entry name" value="RQC_Subunit_NEMF"/>
</dbReference>
<evidence type="ECO:0000256" key="1">
    <source>
        <dbReference type="ARBA" id="ARBA00004496"/>
    </source>
</evidence>
<dbReference type="Pfam" id="PF05670">
    <property type="entry name" value="NFACT-R_1"/>
    <property type="match status" value="1"/>
</dbReference>
<feature type="domain" description="CCHC-type" evidence="7">
    <location>
        <begin position="884"/>
        <end position="899"/>
    </location>
</feature>